<dbReference type="InterPro" id="IPR006203">
    <property type="entry name" value="GHMP_knse_ATP-bd_CS"/>
</dbReference>
<dbReference type="Pfam" id="PF00288">
    <property type="entry name" value="GHMP_kinases_N"/>
    <property type="match status" value="1"/>
</dbReference>
<dbReference type="InterPro" id="IPR006204">
    <property type="entry name" value="GHMP_kinase_N_dom"/>
</dbReference>
<feature type="domain" description="GHMP kinase N-terminal" evidence="14">
    <location>
        <begin position="59"/>
        <end position="141"/>
    </location>
</feature>
<comment type="pathway">
    <text evidence="1 13">Amino-acid biosynthesis; L-threonine biosynthesis; L-threonine from L-aspartate: step 4/5.</text>
</comment>
<keyword evidence="13" id="KW-0963">Cytoplasm</keyword>
<evidence type="ECO:0000256" key="11">
    <source>
        <dbReference type="ARBA" id="ARBA00049375"/>
    </source>
</evidence>
<dbReference type="PANTHER" id="PTHR20861:SF1">
    <property type="entry name" value="HOMOSERINE KINASE"/>
    <property type="match status" value="1"/>
</dbReference>
<dbReference type="OrthoDB" id="9769912at2"/>
<evidence type="ECO:0000256" key="7">
    <source>
        <dbReference type="ARBA" id="ARBA00022697"/>
    </source>
</evidence>
<dbReference type="GO" id="GO:0005737">
    <property type="term" value="C:cytoplasm"/>
    <property type="evidence" value="ECO:0007669"/>
    <property type="project" value="UniProtKB-SubCell"/>
</dbReference>
<dbReference type="Gene3D" id="3.30.70.890">
    <property type="entry name" value="GHMP kinase, C-terminal domain"/>
    <property type="match status" value="1"/>
</dbReference>
<dbReference type="NCBIfam" id="TIGR00191">
    <property type="entry name" value="thrB"/>
    <property type="match status" value="1"/>
</dbReference>
<dbReference type="PRINTS" id="PR00958">
    <property type="entry name" value="HOMSERKINASE"/>
</dbReference>
<dbReference type="InterPro" id="IPR036554">
    <property type="entry name" value="GHMP_kinase_C_sf"/>
</dbReference>
<evidence type="ECO:0000256" key="5">
    <source>
        <dbReference type="ARBA" id="ARBA00022605"/>
    </source>
</evidence>
<gene>
    <name evidence="13" type="primary">thrB</name>
    <name evidence="16" type="ORF">N784_03675</name>
</gene>
<evidence type="ECO:0000259" key="15">
    <source>
        <dbReference type="Pfam" id="PF08544"/>
    </source>
</evidence>
<dbReference type="GO" id="GO:0009088">
    <property type="term" value="P:threonine biosynthetic process"/>
    <property type="evidence" value="ECO:0007669"/>
    <property type="project" value="UniProtKB-UniRule"/>
</dbReference>
<evidence type="ECO:0000256" key="6">
    <source>
        <dbReference type="ARBA" id="ARBA00022679"/>
    </source>
</evidence>
<keyword evidence="6 13" id="KW-0808">Transferase</keyword>
<evidence type="ECO:0000259" key="14">
    <source>
        <dbReference type="Pfam" id="PF00288"/>
    </source>
</evidence>
<keyword evidence="8 13" id="KW-0547">Nucleotide-binding</keyword>
<comment type="catalytic activity">
    <reaction evidence="11 13">
        <text>L-homoserine + ATP = O-phospho-L-homoserine + ADP + H(+)</text>
        <dbReference type="Rhea" id="RHEA:13985"/>
        <dbReference type="ChEBI" id="CHEBI:15378"/>
        <dbReference type="ChEBI" id="CHEBI:30616"/>
        <dbReference type="ChEBI" id="CHEBI:57476"/>
        <dbReference type="ChEBI" id="CHEBI:57590"/>
        <dbReference type="ChEBI" id="CHEBI:456216"/>
        <dbReference type="EC" id="2.7.1.39"/>
    </reaction>
</comment>
<dbReference type="Pfam" id="PF08544">
    <property type="entry name" value="GHMP_kinases_C"/>
    <property type="match status" value="1"/>
</dbReference>
<dbReference type="EC" id="2.7.1.39" evidence="3 13"/>
<evidence type="ECO:0000256" key="13">
    <source>
        <dbReference type="HAMAP-Rule" id="MF_00384"/>
    </source>
</evidence>
<dbReference type="InterPro" id="IPR020568">
    <property type="entry name" value="Ribosomal_Su5_D2-typ_SF"/>
</dbReference>
<dbReference type="GO" id="GO:0004413">
    <property type="term" value="F:homoserine kinase activity"/>
    <property type="evidence" value="ECO:0007669"/>
    <property type="project" value="UniProtKB-UniRule"/>
</dbReference>
<evidence type="ECO:0000256" key="2">
    <source>
        <dbReference type="ARBA" id="ARBA00007370"/>
    </source>
</evidence>
<dbReference type="SUPFAM" id="SSF54211">
    <property type="entry name" value="Ribosomal protein S5 domain 2-like"/>
    <property type="match status" value="1"/>
</dbReference>
<accession>A0A0A5G6A5</accession>
<keyword evidence="7 13" id="KW-0791">Threonine biosynthesis</keyword>
<dbReference type="PROSITE" id="PS00627">
    <property type="entry name" value="GHMP_KINASES_ATP"/>
    <property type="match status" value="1"/>
</dbReference>
<keyword evidence="10 13" id="KW-0067">ATP-binding</keyword>
<name>A0A0A5G6A5_9BACI</name>
<evidence type="ECO:0000256" key="12">
    <source>
        <dbReference type="ARBA" id="ARBA00049954"/>
    </source>
</evidence>
<evidence type="ECO:0000256" key="4">
    <source>
        <dbReference type="ARBA" id="ARBA00017858"/>
    </source>
</evidence>
<evidence type="ECO:0000256" key="1">
    <source>
        <dbReference type="ARBA" id="ARBA00005015"/>
    </source>
</evidence>
<dbReference type="HAMAP" id="MF_00384">
    <property type="entry name" value="Homoser_kinase"/>
    <property type="match status" value="1"/>
</dbReference>
<comment type="similarity">
    <text evidence="2 13">Belongs to the GHMP kinase family. Homoserine kinase subfamily.</text>
</comment>
<feature type="domain" description="GHMP kinase C-terminal" evidence="15">
    <location>
        <begin position="202"/>
        <end position="277"/>
    </location>
</feature>
<dbReference type="InterPro" id="IPR014721">
    <property type="entry name" value="Ribsml_uS5_D2-typ_fold_subgr"/>
</dbReference>
<evidence type="ECO:0000313" key="17">
    <source>
        <dbReference type="Proteomes" id="UP000030401"/>
    </source>
</evidence>
<keyword evidence="17" id="KW-1185">Reference proteome</keyword>
<protein>
    <recommendedName>
        <fullName evidence="4 13">Homoserine kinase</fullName>
        <shortName evidence="13">HK</shortName>
        <shortName evidence="13">HSK</shortName>
        <ecNumber evidence="3 13">2.7.1.39</ecNumber>
    </recommendedName>
</protein>
<dbReference type="PIRSF" id="PIRSF000676">
    <property type="entry name" value="Homoser_kin"/>
    <property type="match status" value="1"/>
</dbReference>
<dbReference type="InterPro" id="IPR000870">
    <property type="entry name" value="Homoserine_kinase"/>
</dbReference>
<dbReference type="AlphaFoldDB" id="A0A0A5G6A5"/>
<comment type="caution">
    <text evidence="16">The sequence shown here is derived from an EMBL/GenBank/DDBJ whole genome shotgun (WGS) entry which is preliminary data.</text>
</comment>
<dbReference type="UniPathway" id="UPA00050">
    <property type="reaction ID" value="UER00064"/>
</dbReference>
<keyword evidence="9 13" id="KW-0418">Kinase</keyword>
<evidence type="ECO:0000256" key="10">
    <source>
        <dbReference type="ARBA" id="ARBA00022840"/>
    </source>
</evidence>
<sequence>MNSRSFRIPGSTSNLGPGFDSIGIALNLYLHITIYPADSLHFEALTPNLVGVVDQDDHLIVRTAQQVGAQYNKGPLPPATIKVSNDIPLARGLGSSAAAIVAGIEIADYLYELHLSTHEKISIATKMEGHPDNVVPSIIGGCVIAHVEEEEVLVQSLSVEGCSFLALIPNQQLKTSEARRVLPNQLLYQEAVSASSVANVLVAALAQHNWELAGKMMEKDYFHQPYRKSLIPRFDELQSFMKKQGAYGTFLSGAGPTVLSMVPTTCATEIQDQVTRTFLSHQCVLLQQDNKGVDYLVSE</sequence>
<comment type="subcellular location">
    <subcellularLocation>
        <location evidence="13">Cytoplasm</location>
    </subcellularLocation>
</comment>
<organism evidence="16 17">
    <name type="scientific">Pontibacillus litoralis JSM 072002</name>
    <dbReference type="NCBI Taxonomy" id="1385512"/>
    <lineage>
        <taxon>Bacteria</taxon>
        <taxon>Bacillati</taxon>
        <taxon>Bacillota</taxon>
        <taxon>Bacilli</taxon>
        <taxon>Bacillales</taxon>
        <taxon>Bacillaceae</taxon>
        <taxon>Pontibacillus</taxon>
    </lineage>
</organism>
<dbReference type="Proteomes" id="UP000030401">
    <property type="component" value="Unassembled WGS sequence"/>
</dbReference>
<dbReference type="GO" id="GO:0005524">
    <property type="term" value="F:ATP binding"/>
    <property type="evidence" value="ECO:0007669"/>
    <property type="project" value="UniProtKB-UniRule"/>
</dbReference>
<feature type="binding site" evidence="13">
    <location>
        <begin position="88"/>
        <end position="98"/>
    </location>
    <ligand>
        <name>ATP</name>
        <dbReference type="ChEBI" id="CHEBI:30616"/>
    </ligand>
</feature>
<dbReference type="EMBL" id="AVPG01000011">
    <property type="protein sequence ID" value="KGX86708.1"/>
    <property type="molecule type" value="Genomic_DNA"/>
</dbReference>
<evidence type="ECO:0000313" key="16">
    <source>
        <dbReference type="EMBL" id="KGX86708.1"/>
    </source>
</evidence>
<dbReference type="eggNOG" id="COG0083">
    <property type="taxonomic scope" value="Bacteria"/>
</dbReference>
<keyword evidence="5 13" id="KW-0028">Amino-acid biosynthesis</keyword>
<dbReference type="PANTHER" id="PTHR20861">
    <property type="entry name" value="HOMOSERINE/4-DIPHOSPHOCYTIDYL-2-C-METHYL-D-ERYTHRITOL KINASE"/>
    <property type="match status" value="1"/>
</dbReference>
<reference evidence="16 17" key="1">
    <citation type="submission" date="2013-08" db="EMBL/GenBank/DDBJ databases">
        <authorList>
            <person name="Huang J."/>
            <person name="Wang G."/>
        </authorList>
    </citation>
    <scope>NUCLEOTIDE SEQUENCE [LARGE SCALE GENOMIC DNA]</scope>
    <source>
        <strain evidence="16 17">JSM 072002</strain>
    </source>
</reference>
<evidence type="ECO:0000256" key="3">
    <source>
        <dbReference type="ARBA" id="ARBA00012078"/>
    </source>
</evidence>
<dbReference type="Gene3D" id="3.30.230.10">
    <property type="match status" value="1"/>
</dbReference>
<dbReference type="RefSeq" id="WP_036834135.1">
    <property type="nucleotide sequence ID" value="NZ_AVPG01000011.1"/>
</dbReference>
<dbReference type="InterPro" id="IPR013750">
    <property type="entry name" value="GHMP_kinase_C_dom"/>
</dbReference>
<evidence type="ECO:0000256" key="8">
    <source>
        <dbReference type="ARBA" id="ARBA00022741"/>
    </source>
</evidence>
<evidence type="ECO:0000256" key="9">
    <source>
        <dbReference type="ARBA" id="ARBA00022777"/>
    </source>
</evidence>
<dbReference type="STRING" id="1385512.N784_03675"/>
<proteinExistence type="inferred from homology"/>
<dbReference type="SUPFAM" id="SSF55060">
    <property type="entry name" value="GHMP Kinase, C-terminal domain"/>
    <property type="match status" value="1"/>
</dbReference>
<comment type="function">
    <text evidence="12 13">Catalyzes the ATP-dependent phosphorylation of L-homoserine to L-homoserine phosphate.</text>
</comment>